<reference evidence="1 3" key="1">
    <citation type="journal article" date="2017" name="Nature">
        <title>The sunflower genome provides insights into oil metabolism, flowering and Asterid evolution.</title>
        <authorList>
            <person name="Badouin H."/>
            <person name="Gouzy J."/>
            <person name="Grassa C.J."/>
            <person name="Murat F."/>
            <person name="Staton S.E."/>
            <person name="Cottret L."/>
            <person name="Lelandais-Briere C."/>
            <person name="Owens G.L."/>
            <person name="Carrere S."/>
            <person name="Mayjonade B."/>
            <person name="Legrand L."/>
            <person name="Gill N."/>
            <person name="Kane N.C."/>
            <person name="Bowers J.E."/>
            <person name="Hubner S."/>
            <person name="Bellec A."/>
            <person name="Berard A."/>
            <person name="Berges H."/>
            <person name="Blanchet N."/>
            <person name="Boniface M.C."/>
            <person name="Brunel D."/>
            <person name="Catrice O."/>
            <person name="Chaidir N."/>
            <person name="Claudel C."/>
            <person name="Donnadieu C."/>
            <person name="Faraut T."/>
            <person name="Fievet G."/>
            <person name="Helmstetter N."/>
            <person name="King M."/>
            <person name="Knapp S.J."/>
            <person name="Lai Z."/>
            <person name="Le Paslier M.C."/>
            <person name="Lippi Y."/>
            <person name="Lorenzon L."/>
            <person name="Mandel J.R."/>
            <person name="Marage G."/>
            <person name="Marchand G."/>
            <person name="Marquand E."/>
            <person name="Bret-Mestries E."/>
            <person name="Morien E."/>
            <person name="Nambeesan S."/>
            <person name="Nguyen T."/>
            <person name="Pegot-Espagnet P."/>
            <person name="Pouilly N."/>
            <person name="Raftis F."/>
            <person name="Sallet E."/>
            <person name="Schiex T."/>
            <person name="Thomas J."/>
            <person name="Vandecasteele C."/>
            <person name="Vares D."/>
            <person name="Vear F."/>
            <person name="Vautrin S."/>
            <person name="Crespi M."/>
            <person name="Mangin B."/>
            <person name="Burke J.M."/>
            <person name="Salse J."/>
            <person name="Munos S."/>
            <person name="Vincourt P."/>
            <person name="Rieseberg L.H."/>
            <person name="Langlade N.B."/>
        </authorList>
    </citation>
    <scope>NUCLEOTIDE SEQUENCE [LARGE SCALE GENOMIC DNA]</scope>
    <source>
        <strain evidence="3">cv. SF193</strain>
        <tissue evidence="1">Leaves</tissue>
    </source>
</reference>
<accession>A0A251RUH7</accession>
<protein>
    <submittedName>
        <fullName evidence="2">Uncharacterized protein</fullName>
    </submittedName>
</protein>
<sequence length="83" mass="9242">MFAEKIRITTITSPVTTITSPVTTSSPRSTLESLKLRLPPGDMDVTAQVIHCLLVDFVGRTRLTRFPRRGLGGKPKTRNYGVW</sequence>
<evidence type="ECO:0000313" key="3">
    <source>
        <dbReference type="Proteomes" id="UP000215914"/>
    </source>
</evidence>
<organism evidence="2 3">
    <name type="scientific">Helianthus annuus</name>
    <name type="common">Common sunflower</name>
    <dbReference type="NCBI Taxonomy" id="4232"/>
    <lineage>
        <taxon>Eukaryota</taxon>
        <taxon>Viridiplantae</taxon>
        <taxon>Streptophyta</taxon>
        <taxon>Embryophyta</taxon>
        <taxon>Tracheophyta</taxon>
        <taxon>Spermatophyta</taxon>
        <taxon>Magnoliopsida</taxon>
        <taxon>eudicotyledons</taxon>
        <taxon>Gunneridae</taxon>
        <taxon>Pentapetalae</taxon>
        <taxon>asterids</taxon>
        <taxon>campanulids</taxon>
        <taxon>Asterales</taxon>
        <taxon>Asteraceae</taxon>
        <taxon>Asteroideae</taxon>
        <taxon>Heliantheae alliance</taxon>
        <taxon>Heliantheae</taxon>
        <taxon>Helianthus</taxon>
    </lineage>
</organism>
<proteinExistence type="predicted"/>
<evidence type="ECO:0000313" key="2">
    <source>
        <dbReference type="EMBL" id="OTF87524.1"/>
    </source>
</evidence>
<reference evidence="1" key="3">
    <citation type="submission" date="2020-06" db="EMBL/GenBank/DDBJ databases">
        <title>Helianthus annuus Genome sequencing and assembly Release 2.</title>
        <authorList>
            <person name="Gouzy J."/>
            <person name="Langlade N."/>
            <person name="Munos S."/>
        </authorList>
    </citation>
    <scope>NUCLEOTIDE SEQUENCE</scope>
    <source>
        <tissue evidence="1">Leaves</tissue>
    </source>
</reference>
<dbReference type="InParanoid" id="A0A251RUH7"/>
<dbReference type="Gramene" id="mRNA:HanXRQr2_Chr17g0821401">
    <property type="protein sequence ID" value="mRNA:HanXRQr2_Chr17g0821401"/>
    <property type="gene ID" value="HanXRQr2_Chr17g0821401"/>
</dbReference>
<dbReference type="Proteomes" id="UP000215914">
    <property type="component" value="Chromosome 17"/>
</dbReference>
<name>A0A251RUH7_HELAN</name>
<evidence type="ECO:0000313" key="1">
    <source>
        <dbReference type="EMBL" id="KAF5756991.1"/>
    </source>
</evidence>
<reference evidence="2" key="2">
    <citation type="submission" date="2017-02" db="EMBL/GenBank/DDBJ databases">
        <title>Sunflower complete genome.</title>
        <authorList>
            <person name="Langlade N."/>
            <person name="Munos S."/>
        </authorList>
    </citation>
    <scope>NUCLEOTIDE SEQUENCE [LARGE SCALE GENOMIC DNA]</scope>
    <source>
        <tissue evidence="2">Leaves</tissue>
    </source>
</reference>
<dbReference type="EMBL" id="CM007906">
    <property type="protein sequence ID" value="OTF87524.1"/>
    <property type="molecule type" value="Genomic_DNA"/>
</dbReference>
<dbReference type="EMBL" id="MNCJ02000332">
    <property type="protein sequence ID" value="KAF5756991.1"/>
    <property type="molecule type" value="Genomic_DNA"/>
</dbReference>
<keyword evidence="3" id="KW-1185">Reference proteome</keyword>
<gene>
    <name evidence="2" type="ORF">HannXRQ_Chr17g0562781</name>
    <name evidence="1" type="ORF">HanXRQr2_Chr17g0821401</name>
</gene>
<dbReference type="AlphaFoldDB" id="A0A251RUH7"/>